<dbReference type="Proteomes" id="UP001205105">
    <property type="component" value="Unassembled WGS sequence"/>
</dbReference>
<dbReference type="SMART" id="SM00248">
    <property type="entry name" value="ANK"/>
    <property type="match status" value="7"/>
</dbReference>
<proteinExistence type="predicted"/>
<comment type="caution">
    <text evidence="4">The sequence shown here is derived from an EMBL/GenBank/DDBJ whole genome shotgun (WGS) entry which is preliminary data.</text>
</comment>
<organism evidence="4 5">
    <name type="scientific">Chlorella ohadii</name>
    <dbReference type="NCBI Taxonomy" id="2649997"/>
    <lineage>
        <taxon>Eukaryota</taxon>
        <taxon>Viridiplantae</taxon>
        <taxon>Chlorophyta</taxon>
        <taxon>core chlorophytes</taxon>
        <taxon>Trebouxiophyceae</taxon>
        <taxon>Chlorellales</taxon>
        <taxon>Chlorellaceae</taxon>
        <taxon>Chlorella clade</taxon>
        <taxon>Chlorella</taxon>
    </lineage>
</organism>
<feature type="repeat" description="ANK" evidence="3">
    <location>
        <begin position="93"/>
        <end position="115"/>
    </location>
</feature>
<dbReference type="InterPro" id="IPR036770">
    <property type="entry name" value="Ankyrin_rpt-contain_sf"/>
</dbReference>
<dbReference type="AlphaFoldDB" id="A0AAD5DXC7"/>
<dbReference type="EMBL" id="JADXDR010000013">
    <property type="protein sequence ID" value="KAI7845755.1"/>
    <property type="molecule type" value="Genomic_DNA"/>
</dbReference>
<feature type="repeat" description="ANK" evidence="3">
    <location>
        <begin position="59"/>
        <end position="91"/>
    </location>
</feature>
<keyword evidence="1" id="KW-0677">Repeat</keyword>
<dbReference type="Gene3D" id="1.25.40.20">
    <property type="entry name" value="Ankyrin repeat-containing domain"/>
    <property type="match status" value="2"/>
</dbReference>
<accession>A0AAD5DXC7</accession>
<dbReference type="PROSITE" id="PS50088">
    <property type="entry name" value="ANK_REPEAT"/>
    <property type="match status" value="3"/>
</dbReference>
<gene>
    <name evidence="4" type="ORF">COHA_000670</name>
</gene>
<keyword evidence="2 3" id="KW-0040">ANK repeat</keyword>
<dbReference type="PROSITE" id="PS50297">
    <property type="entry name" value="ANK_REP_REGION"/>
    <property type="match status" value="2"/>
</dbReference>
<sequence length="408" mass="41809">MESSDVDDAFLEAVADGDASAVAHLLATGAEPNSDLQLAAAARLLLDAAPHTASAVAPDGSTPCHMAAQKGAAAIVRAMLDADPELAMAKMETGATPLHMAAHLGHDDTVRVLLNAEPAAALERLHDGDAGALATPLYLASLEGHGATVRQLLAAAPQAAGMLAGVLTLKTPLHAAVGEGHLDVVRFVLEAAPHTALIATSDDHLPIHLAAVAYQHASSAAMVQLLLAAAPDTATHALGGGGFAPLHFAAMGGNAAAAHLLLQAAPGGAERALETALLKVSAEDDGDAPRYLDTARAILAAVPPDVSLPMLVHEADVALPLFTDVATHWPLTAAQWQQVPSPCPGLGRALPAVMQRSETEAAALVAHLPPSDSARLRAFALALRRAQRRLHIHLPGEIVCRMLSLFDS</sequence>
<keyword evidence="5" id="KW-1185">Reference proteome</keyword>
<evidence type="ECO:0000256" key="3">
    <source>
        <dbReference type="PROSITE-ProRule" id="PRU00023"/>
    </source>
</evidence>
<dbReference type="SUPFAM" id="SSF48403">
    <property type="entry name" value="Ankyrin repeat"/>
    <property type="match status" value="1"/>
</dbReference>
<name>A0AAD5DXC7_9CHLO</name>
<dbReference type="Pfam" id="PF12796">
    <property type="entry name" value="Ank_2"/>
    <property type="match status" value="2"/>
</dbReference>
<reference evidence="4" key="1">
    <citation type="submission" date="2020-11" db="EMBL/GenBank/DDBJ databases">
        <title>Chlorella ohadii genome sequencing and assembly.</title>
        <authorList>
            <person name="Murik O."/>
            <person name="Treves H."/>
            <person name="Kedem I."/>
            <person name="Shotland Y."/>
            <person name="Kaplan A."/>
        </authorList>
    </citation>
    <scope>NUCLEOTIDE SEQUENCE</scope>
    <source>
        <strain evidence="4">1</strain>
    </source>
</reference>
<protein>
    <submittedName>
        <fullName evidence="4">Uncharacterized protein</fullName>
    </submittedName>
</protein>
<evidence type="ECO:0000256" key="2">
    <source>
        <dbReference type="ARBA" id="ARBA00023043"/>
    </source>
</evidence>
<feature type="repeat" description="ANK" evidence="3">
    <location>
        <begin position="168"/>
        <end position="190"/>
    </location>
</feature>
<dbReference type="PANTHER" id="PTHR24173:SF74">
    <property type="entry name" value="ANKYRIN REPEAT DOMAIN-CONTAINING PROTEIN 16"/>
    <property type="match status" value="1"/>
</dbReference>
<evidence type="ECO:0000313" key="4">
    <source>
        <dbReference type="EMBL" id="KAI7845755.1"/>
    </source>
</evidence>
<dbReference type="PANTHER" id="PTHR24173">
    <property type="entry name" value="ANKYRIN REPEAT CONTAINING"/>
    <property type="match status" value="1"/>
</dbReference>
<evidence type="ECO:0000313" key="5">
    <source>
        <dbReference type="Proteomes" id="UP001205105"/>
    </source>
</evidence>
<dbReference type="InterPro" id="IPR002110">
    <property type="entry name" value="Ankyrin_rpt"/>
</dbReference>
<evidence type="ECO:0000256" key="1">
    <source>
        <dbReference type="ARBA" id="ARBA00022737"/>
    </source>
</evidence>